<proteinExistence type="predicted"/>
<protein>
    <submittedName>
        <fullName evidence="1">Uncharacterized protein</fullName>
    </submittedName>
</protein>
<dbReference type="GeneID" id="5600443"/>
<keyword evidence="2" id="KW-1185">Reference proteome</keyword>
<evidence type="ECO:0000313" key="2">
    <source>
        <dbReference type="Proteomes" id="UP000001132"/>
    </source>
</evidence>
<accession>A7XX42</accession>
<organismHost>
    <name type="scientific">Thermus thermophilus</name>
    <dbReference type="NCBI Taxonomy" id="274"/>
</organismHost>
<reference evidence="1 2" key="1">
    <citation type="journal article" date="2008" name="J. Mol. Biol.">
        <title>Genome comparison and proteomic characterization of Thermus thermophilus bacteriophages P23-45 and P74-26: siphoviruses with triplex-forming sequences and the longest known tails.</title>
        <authorList>
            <person name="Minakhin L."/>
            <person name="Goel M."/>
            <person name="Berdygulova Z."/>
            <person name="Ramanculov E."/>
            <person name="Florens L."/>
            <person name="Glazko G."/>
            <person name="Karamychev V.N."/>
            <person name="Slesarev A.I."/>
            <person name="Kozyavkin S.A."/>
            <person name="Khromov I."/>
            <person name="Ackermann H.W."/>
            <person name="Washburn M."/>
            <person name="Mushegian A."/>
            <person name="Severinov K."/>
        </authorList>
    </citation>
    <scope>NUCLEOTIDE SEQUENCE</scope>
</reference>
<dbReference type="KEGG" id="vg:5600443"/>
<gene>
    <name evidence="1" type="ORF">P23p20</name>
</gene>
<dbReference type="EMBL" id="EU100883">
    <property type="protein sequence ID" value="ABU96853.1"/>
    <property type="molecule type" value="Genomic_DNA"/>
</dbReference>
<organism evidence="1 2">
    <name type="scientific">Thermus virus P23-45</name>
    <name type="common">Thermus thermophilus phage P23-45</name>
    <dbReference type="NCBI Taxonomy" id="2914006"/>
    <lineage>
        <taxon>Viruses</taxon>
        <taxon>Duplodnaviria</taxon>
        <taxon>Heunggongvirae</taxon>
        <taxon>Uroviricota</taxon>
        <taxon>Caudoviricetes</taxon>
        <taxon>Oshimavirus</taxon>
        <taxon>Oshimavirus P2345</taxon>
    </lineage>
</organism>
<name>A7XX42_BP234</name>
<evidence type="ECO:0000313" key="1">
    <source>
        <dbReference type="EMBL" id="ABU96853.1"/>
    </source>
</evidence>
<sequence length="138" mass="15941">MTKQERERLFRRLAGDTSNRTEYVVVVEDNCSVDYCDYVDGYDYASTKPEARSFGSLEEALAYLKNRYTDTTPCPEHGRILVWEVLPSGHRKVVWHFSGWHFTPEAYTTLDQGVLPGDAKSLYSRAMDDELTDDGWWS</sequence>
<dbReference type="RefSeq" id="YP_001467873.1">
    <property type="nucleotide sequence ID" value="NC_009803.1"/>
</dbReference>
<dbReference type="Proteomes" id="UP000001132">
    <property type="component" value="Segment"/>
</dbReference>